<evidence type="ECO:0000256" key="5">
    <source>
        <dbReference type="PIRSR" id="PIRSR602678-1"/>
    </source>
</evidence>
<proteinExistence type="inferred from homology"/>
<evidence type="ECO:0000256" key="2">
    <source>
        <dbReference type="ARBA" id="ARBA00011643"/>
    </source>
</evidence>
<feature type="binding site" evidence="5">
    <location>
        <position position="65"/>
    </location>
    <ligand>
        <name>a divalent metal cation</name>
        <dbReference type="ChEBI" id="CHEBI:60240"/>
        <label>1</label>
    </ligand>
</feature>
<evidence type="ECO:0000256" key="4">
    <source>
        <dbReference type="ARBA" id="ARBA00022723"/>
    </source>
</evidence>
<dbReference type="Gene3D" id="3.40.1390.30">
    <property type="entry name" value="NIF3 (NGG1p interacting factor 3)-like"/>
    <property type="match status" value="2"/>
</dbReference>
<accession>S7TCF6</accession>
<evidence type="ECO:0000256" key="1">
    <source>
        <dbReference type="ARBA" id="ARBA00006964"/>
    </source>
</evidence>
<dbReference type="FunFam" id="3.40.1390.30:FF:000001">
    <property type="entry name" value="GTP cyclohydrolase 1 type 2"/>
    <property type="match status" value="1"/>
</dbReference>
<dbReference type="PATRIC" id="fig|1121439.3.peg.648"/>
<reference evidence="6 7" key="1">
    <citation type="journal article" date="2013" name="Genome Announc.">
        <title>Draft genome sequences for three mercury-methylating, sulfate-reducing bacteria.</title>
        <authorList>
            <person name="Brown S.D."/>
            <person name="Hurt R.A.Jr."/>
            <person name="Gilmour C.C."/>
            <person name="Elias D.A."/>
        </authorList>
    </citation>
    <scope>NUCLEOTIDE SEQUENCE [LARGE SCALE GENOMIC DNA]</scope>
    <source>
        <strain evidence="6 7">DSM 16529</strain>
    </source>
</reference>
<dbReference type="InterPro" id="IPR002678">
    <property type="entry name" value="DUF34/NIF3"/>
</dbReference>
<keyword evidence="7" id="KW-1185">Reference proteome</keyword>
<keyword evidence="4 5" id="KW-0479">Metal-binding</keyword>
<gene>
    <name evidence="6" type="ORF">dsat_2260</name>
</gene>
<feature type="binding site" evidence="5">
    <location>
        <position position="64"/>
    </location>
    <ligand>
        <name>a divalent metal cation</name>
        <dbReference type="ChEBI" id="CHEBI:60240"/>
        <label>2</label>
    </ligand>
</feature>
<comment type="subunit">
    <text evidence="2">Homohexamer.</text>
</comment>
<evidence type="ECO:0000256" key="3">
    <source>
        <dbReference type="ARBA" id="ARBA00022112"/>
    </source>
</evidence>
<name>S7TCF6_9BACT</name>
<comment type="caution">
    <text evidence="6">The sequence shown here is derived from an EMBL/GenBank/DDBJ whole genome shotgun (WGS) entry which is preliminary data.</text>
</comment>
<dbReference type="eggNOG" id="COG0327">
    <property type="taxonomic scope" value="Bacteria"/>
</dbReference>
<sequence length="266" mass="28619">MKARELIDIIERHAPLAGQEDWDAGGVQVAGTRDDITRLAVTLDPDPRSLNAALSWGADFCLSHHPLTLTPRLPAVRDAYHEVLRLLLTSEAWLYAAHTSLDVVTSGPVSWLADDLKLSNVAPLMPRPADPKTGIGFVGDLPAPLAAPDFLARLKAAVGRDFCTLCGPDPETVRRVAVCPGSGSSLIATAREAGADIFVTGDVTYHKAAEASVLTVDVGHFRLEEEMMRRLTERLARDLAQADVAVKFFPGRDPMRACRPLGTAKG</sequence>
<evidence type="ECO:0000313" key="6">
    <source>
        <dbReference type="EMBL" id="EPR34897.1"/>
    </source>
</evidence>
<organism evidence="6 7">
    <name type="scientific">Alkalidesulfovibrio alkalitolerans DSM 16529</name>
    <dbReference type="NCBI Taxonomy" id="1121439"/>
    <lineage>
        <taxon>Bacteria</taxon>
        <taxon>Pseudomonadati</taxon>
        <taxon>Thermodesulfobacteriota</taxon>
        <taxon>Desulfovibrionia</taxon>
        <taxon>Desulfovibrionales</taxon>
        <taxon>Desulfovibrionaceae</taxon>
        <taxon>Alkalidesulfovibrio</taxon>
    </lineage>
</organism>
<dbReference type="OrthoDB" id="9792792at2"/>
<evidence type="ECO:0000313" key="7">
    <source>
        <dbReference type="Proteomes" id="UP000014975"/>
    </source>
</evidence>
<comment type="similarity">
    <text evidence="1">Belongs to the GTP cyclohydrolase I type 2/NIF3 family.</text>
</comment>
<dbReference type="GO" id="GO:0046872">
    <property type="term" value="F:metal ion binding"/>
    <property type="evidence" value="ECO:0007669"/>
    <property type="project" value="UniProtKB-KW"/>
</dbReference>
<dbReference type="InterPro" id="IPR036069">
    <property type="entry name" value="DUF34/NIF3_sf"/>
</dbReference>
<dbReference type="Proteomes" id="UP000014975">
    <property type="component" value="Unassembled WGS sequence"/>
</dbReference>
<dbReference type="PANTHER" id="PTHR13799">
    <property type="entry name" value="NGG1 INTERACTING FACTOR 3"/>
    <property type="match status" value="1"/>
</dbReference>
<protein>
    <recommendedName>
        <fullName evidence="3">GTP cyclohydrolase 1 type 2 homolog</fullName>
    </recommendedName>
</protein>
<dbReference type="SUPFAM" id="SSF102705">
    <property type="entry name" value="NIF3 (NGG1p interacting factor 3)-like"/>
    <property type="match status" value="1"/>
</dbReference>
<dbReference type="GO" id="GO:0005737">
    <property type="term" value="C:cytoplasm"/>
    <property type="evidence" value="ECO:0007669"/>
    <property type="project" value="TreeGrafter"/>
</dbReference>
<dbReference type="STRING" id="1121439.dsat_2260"/>
<dbReference type="AlphaFoldDB" id="S7TCF6"/>
<dbReference type="NCBIfam" id="TIGR00486">
    <property type="entry name" value="YbgI_SA1388"/>
    <property type="match status" value="1"/>
</dbReference>
<dbReference type="EMBL" id="ATHI01000005">
    <property type="protein sequence ID" value="EPR34897.1"/>
    <property type="molecule type" value="Genomic_DNA"/>
</dbReference>
<feature type="binding site" evidence="5">
    <location>
        <position position="102"/>
    </location>
    <ligand>
        <name>a divalent metal cation</name>
        <dbReference type="ChEBI" id="CHEBI:60240"/>
        <label>1</label>
    </ligand>
</feature>
<feature type="binding site" evidence="5">
    <location>
        <position position="224"/>
    </location>
    <ligand>
        <name>a divalent metal cation</name>
        <dbReference type="ChEBI" id="CHEBI:60240"/>
        <label>1</label>
    </ligand>
</feature>
<dbReference type="Pfam" id="PF01784">
    <property type="entry name" value="DUF34_NIF3"/>
    <property type="match status" value="1"/>
</dbReference>
<dbReference type="RefSeq" id="WP_020886146.1">
    <property type="nucleotide sequence ID" value="NZ_ATHI01000005.1"/>
</dbReference>
<feature type="binding site" evidence="5">
    <location>
        <position position="220"/>
    </location>
    <ligand>
        <name>a divalent metal cation</name>
        <dbReference type="ChEBI" id="CHEBI:60240"/>
        <label>1</label>
    </ligand>
</feature>
<dbReference type="PANTHER" id="PTHR13799:SF14">
    <property type="entry name" value="GTP CYCLOHYDROLASE 1 TYPE 2 HOMOLOG"/>
    <property type="match status" value="1"/>
</dbReference>